<dbReference type="Proteomes" id="UP001147733">
    <property type="component" value="Unassembled WGS sequence"/>
</dbReference>
<proteinExistence type="predicted"/>
<dbReference type="AlphaFoldDB" id="A0A9W9TTY4"/>
<feature type="domain" description="NAD-dependent epimerase/dehydratase" evidence="1">
    <location>
        <begin position="43"/>
        <end position="155"/>
    </location>
</feature>
<keyword evidence="3" id="KW-1185">Reference proteome</keyword>
<dbReference type="InterPro" id="IPR005913">
    <property type="entry name" value="dTDP_dehydrorham_reduct"/>
</dbReference>
<protein>
    <recommendedName>
        <fullName evidence="1">NAD-dependent epimerase/dehydratase domain-containing protein</fullName>
    </recommendedName>
</protein>
<dbReference type="RefSeq" id="XP_056503583.1">
    <property type="nucleotide sequence ID" value="XM_056641089.1"/>
</dbReference>
<dbReference type="GeneID" id="81380256"/>
<dbReference type="GO" id="GO:0006556">
    <property type="term" value="P:S-adenosylmethionine biosynthetic process"/>
    <property type="evidence" value="ECO:0007669"/>
    <property type="project" value="TreeGrafter"/>
</dbReference>
<dbReference type="GO" id="GO:0048269">
    <property type="term" value="C:methionine adenosyltransferase complex"/>
    <property type="evidence" value="ECO:0007669"/>
    <property type="project" value="TreeGrafter"/>
</dbReference>
<gene>
    <name evidence="2" type="ORF">N7469_002169</name>
</gene>
<sequence length="160" mass="17772">MTIPSAADNFLVFGAYVNLDKSGNDWVSGLIQEELSRNRGNCQVSSARIEDREAVLSELDRVKLTRVINIAGKRGFPNADWCEDHKDAAIRSNVIDAANLVDYCFTQNIQITHFASACIYDEDKAHPLNGSGIPEEPPNYGASFYSYSRLLVSELGLRKE</sequence>
<evidence type="ECO:0000259" key="1">
    <source>
        <dbReference type="Pfam" id="PF01370"/>
    </source>
</evidence>
<evidence type="ECO:0000313" key="2">
    <source>
        <dbReference type="EMBL" id="KAJ5240578.1"/>
    </source>
</evidence>
<name>A0A9W9TTY4_PENCI</name>
<dbReference type="PANTHER" id="PTHR10491:SF4">
    <property type="entry name" value="METHIONINE ADENOSYLTRANSFERASE 2 SUBUNIT BETA"/>
    <property type="match status" value="1"/>
</dbReference>
<reference evidence="2" key="2">
    <citation type="journal article" date="2023" name="IMA Fungus">
        <title>Comparative genomic study of the Penicillium genus elucidates a diverse pangenome and 15 lateral gene transfer events.</title>
        <authorList>
            <person name="Petersen C."/>
            <person name="Sorensen T."/>
            <person name="Nielsen M.R."/>
            <person name="Sondergaard T.E."/>
            <person name="Sorensen J.L."/>
            <person name="Fitzpatrick D.A."/>
            <person name="Frisvad J.C."/>
            <person name="Nielsen K.L."/>
        </authorList>
    </citation>
    <scope>NUCLEOTIDE SEQUENCE</scope>
    <source>
        <strain evidence="2">IBT 23319</strain>
    </source>
</reference>
<dbReference type="SUPFAM" id="SSF51735">
    <property type="entry name" value="NAD(P)-binding Rossmann-fold domains"/>
    <property type="match status" value="1"/>
</dbReference>
<dbReference type="EMBL" id="JAPQKT010000002">
    <property type="protein sequence ID" value="KAJ5240578.1"/>
    <property type="molecule type" value="Genomic_DNA"/>
</dbReference>
<dbReference type="GO" id="GO:0048270">
    <property type="term" value="F:methionine adenosyltransferase regulator activity"/>
    <property type="evidence" value="ECO:0007669"/>
    <property type="project" value="TreeGrafter"/>
</dbReference>
<dbReference type="Pfam" id="PF01370">
    <property type="entry name" value="Epimerase"/>
    <property type="match status" value="1"/>
</dbReference>
<reference evidence="2" key="1">
    <citation type="submission" date="2022-11" db="EMBL/GenBank/DDBJ databases">
        <authorList>
            <person name="Petersen C."/>
        </authorList>
    </citation>
    <scope>NUCLEOTIDE SEQUENCE</scope>
    <source>
        <strain evidence="2">IBT 23319</strain>
    </source>
</reference>
<dbReference type="OrthoDB" id="16464at2759"/>
<organism evidence="2 3">
    <name type="scientific">Penicillium citrinum</name>
    <dbReference type="NCBI Taxonomy" id="5077"/>
    <lineage>
        <taxon>Eukaryota</taxon>
        <taxon>Fungi</taxon>
        <taxon>Dikarya</taxon>
        <taxon>Ascomycota</taxon>
        <taxon>Pezizomycotina</taxon>
        <taxon>Eurotiomycetes</taxon>
        <taxon>Eurotiomycetidae</taxon>
        <taxon>Eurotiales</taxon>
        <taxon>Aspergillaceae</taxon>
        <taxon>Penicillium</taxon>
    </lineage>
</organism>
<dbReference type="Gene3D" id="3.40.50.720">
    <property type="entry name" value="NAD(P)-binding Rossmann-like Domain"/>
    <property type="match status" value="1"/>
</dbReference>
<dbReference type="PANTHER" id="PTHR10491">
    <property type="entry name" value="DTDP-4-DEHYDRORHAMNOSE REDUCTASE"/>
    <property type="match status" value="1"/>
</dbReference>
<accession>A0A9W9TTY4</accession>
<comment type="caution">
    <text evidence="2">The sequence shown here is derived from an EMBL/GenBank/DDBJ whole genome shotgun (WGS) entry which is preliminary data.</text>
</comment>
<dbReference type="InterPro" id="IPR001509">
    <property type="entry name" value="Epimerase_deHydtase"/>
</dbReference>
<evidence type="ECO:0000313" key="3">
    <source>
        <dbReference type="Proteomes" id="UP001147733"/>
    </source>
</evidence>
<dbReference type="InterPro" id="IPR036291">
    <property type="entry name" value="NAD(P)-bd_dom_sf"/>
</dbReference>